<dbReference type="EMBL" id="JAQQCL010000021">
    <property type="protein sequence ID" value="MFM0719458.1"/>
    <property type="molecule type" value="Genomic_DNA"/>
</dbReference>
<protein>
    <recommendedName>
        <fullName evidence="4">ABC transporter permease</fullName>
    </recommendedName>
</protein>
<sequence>MQRRDAVPPAPFSSVGLSATLPRQFWYETSKQISPVIAVVSTCLFVFISILIAVADRLRRRSI</sequence>
<keyword evidence="3" id="KW-1185">Reference proteome</keyword>
<proteinExistence type="predicted"/>
<evidence type="ECO:0000313" key="3">
    <source>
        <dbReference type="Proteomes" id="UP001629392"/>
    </source>
</evidence>
<reference evidence="2 3" key="1">
    <citation type="journal article" date="2024" name="Chem. Sci.">
        <title>Discovery of megapolipeptins by genome mining of a Burkholderiales bacteria collection.</title>
        <authorList>
            <person name="Paulo B.S."/>
            <person name="Recchia M.J.J."/>
            <person name="Lee S."/>
            <person name="Fergusson C.H."/>
            <person name="Romanowski S.B."/>
            <person name="Hernandez A."/>
            <person name="Krull N."/>
            <person name="Liu D.Y."/>
            <person name="Cavanagh H."/>
            <person name="Bos A."/>
            <person name="Gray C.A."/>
            <person name="Murphy B.T."/>
            <person name="Linington R.G."/>
            <person name="Eustaquio A.S."/>
        </authorList>
    </citation>
    <scope>NUCLEOTIDE SEQUENCE [LARGE SCALE GENOMIC DNA]</scope>
    <source>
        <strain evidence="2 3">RL17-350-BIC-E</strain>
    </source>
</reference>
<dbReference type="RefSeq" id="WP_408155638.1">
    <property type="nucleotide sequence ID" value="NZ_JAQQCJ010000028.1"/>
</dbReference>
<evidence type="ECO:0000256" key="1">
    <source>
        <dbReference type="SAM" id="Phobius"/>
    </source>
</evidence>
<feature type="transmembrane region" description="Helical" evidence="1">
    <location>
        <begin position="33"/>
        <end position="55"/>
    </location>
</feature>
<evidence type="ECO:0000313" key="2">
    <source>
        <dbReference type="EMBL" id="MFM0719458.1"/>
    </source>
</evidence>
<name>A0ABW9EK58_9BURK</name>
<comment type="caution">
    <text evidence="2">The sequence shown here is derived from an EMBL/GenBank/DDBJ whole genome shotgun (WGS) entry which is preliminary data.</text>
</comment>
<keyword evidence="1" id="KW-1133">Transmembrane helix</keyword>
<evidence type="ECO:0008006" key="4">
    <source>
        <dbReference type="Google" id="ProtNLM"/>
    </source>
</evidence>
<keyword evidence="1" id="KW-0472">Membrane</keyword>
<keyword evidence="1" id="KW-0812">Transmembrane</keyword>
<organism evidence="2 3">
    <name type="scientific">Paraburkholderia strydomiana</name>
    <dbReference type="NCBI Taxonomy" id="1245417"/>
    <lineage>
        <taxon>Bacteria</taxon>
        <taxon>Pseudomonadati</taxon>
        <taxon>Pseudomonadota</taxon>
        <taxon>Betaproteobacteria</taxon>
        <taxon>Burkholderiales</taxon>
        <taxon>Burkholderiaceae</taxon>
        <taxon>Paraburkholderia</taxon>
    </lineage>
</organism>
<gene>
    <name evidence="2" type="ORF">PQQ73_24320</name>
</gene>
<dbReference type="Proteomes" id="UP001629392">
    <property type="component" value="Unassembled WGS sequence"/>
</dbReference>
<accession>A0ABW9EK58</accession>